<dbReference type="OrthoDB" id="3471498at2"/>
<dbReference type="AlphaFoldDB" id="A0A4R0KTK3"/>
<gene>
    <name evidence="2" type="ORF">E0H73_07550</name>
</gene>
<dbReference type="Pfam" id="PF01872">
    <property type="entry name" value="RibD_C"/>
    <property type="match status" value="1"/>
</dbReference>
<evidence type="ECO:0000313" key="3">
    <source>
        <dbReference type="Proteomes" id="UP000291144"/>
    </source>
</evidence>
<dbReference type="InterPro" id="IPR002734">
    <property type="entry name" value="RibDG_C"/>
</dbReference>
<dbReference type="SUPFAM" id="SSF53597">
    <property type="entry name" value="Dihydrofolate reductase-like"/>
    <property type="match status" value="1"/>
</dbReference>
<reference evidence="2 3" key="1">
    <citation type="submission" date="2019-02" db="EMBL/GenBank/DDBJ databases">
        <title>Kribbella capetownensis sp. nov. and Kribbella speibonae sp. nov., isolated from soil.</title>
        <authorList>
            <person name="Curtis S.M."/>
            <person name="Norton I."/>
            <person name="Everest G.J."/>
            <person name="Meyers P.R."/>
        </authorList>
    </citation>
    <scope>NUCLEOTIDE SEQUENCE [LARGE SCALE GENOMIC DNA]</scope>
    <source>
        <strain evidence="2 3">NRRL B-24813</strain>
    </source>
</reference>
<evidence type="ECO:0000259" key="1">
    <source>
        <dbReference type="Pfam" id="PF01872"/>
    </source>
</evidence>
<sequence length="196" mass="21495">MGEITVVCNVSLDGVMQAPGRPDEDPRDGFRHGGWATPYSQDAMGRVLGRGRRFGGMLLGRRTYDDFAGFWPNQPDNPYTEALNNQQKYVVSSTLTNPAWSNSHVITVDDIPKLKTEHDLIVLGSGHLIRSIPDLIDRYILLIHPLTLGSGQQLFGDLHQPLTLEDSETTTTGVVINTYSPGGVSQHLDFVVPAQG</sequence>
<protein>
    <submittedName>
        <fullName evidence="2">Dihydrofolate reductase</fullName>
    </submittedName>
</protein>
<dbReference type="GO" id="GO:0009231">
    <property type="term" value="P:riboflavin biosynthetic process"/>
    <property type="evidence" value="ECO:0007669"/>
    <property type="project" value="InterPro"/>
</dbReference>
<accession>A0A4R0KTK3</accession>
<evidence type="ECO:0000313" key="2">
    <source>
        <dbReference type="EMBL" id="TCC64261.1"/>
    </source>
</evidence>
<dbReference type="Proteomes" id="UP000291144">
    <property type="component" value="Unassembled WGS sequence"/>
</dbReference>
<keyword evidence="3" id="KW-1185">Reference proteome</keyword>
<proteinExistence type="predicted"/>
<dbReference type="GO" id="GO:0008703">
    <property type="term" value="F:5-amino-6-(5-phosphoribosylamino)uracil reductase activity"/>
    <property type="evidence" value="ECO:0007669"/>
    <property type="project" value="InterPro"/>
</dbReference>
<dbReference type="EMBL" id="SJKB01000002">
    <property type="protein sequence ID" value="TCC64261.1"/>
    <property type="molecule type" value="Genomic_DNA"/>
</dbReference>
<dbReference type="InterPro" id="IPR024072">
    <property type="entry name" value="DHFR-like_dom_sf"/>
</dbReference>
<dbReference type="Gene3D" id="3.40.430.10">
    <property type="entry name" value="Dihydrofolate Reductase, subunit A"/>
    <property type="match status" value="1"/>
</dbReference>
<name>A0A4R0KTK3_9ACTN</name>
<organism evidence="2 3">
    <name type="scientific">Kribbella pittospori</name>
    <dbReference type="NCBI Taxonomy" id="722689"/>
    <lineage>
        <taxon>Bacteria</taxon>
        <taxon>Bacillati</taxon>
        <taxon>Actinomycetota</taxon>
        <taxon>Actinomycetes</taxon>
        <taxon>Propionibacteriales</taxon>
        <taxon>Kribbellaceae</taxon>
        <taxon>Kribbella</taxon>
    </lineage>
</organism>
<comment type="caution">
    <text evidence="2">The sequence shown here is derived from an EMBL/GenBank/DDBJ whole genome shotgun (WGS) entry which is preliminary data.</text>
</comment>
<feature type="domain" description="Bacterial bifunctional deaminase-reductase C-terminal" evidence="1">
    <location>
        <begin position="4"/>
        <end position="175"/>
    </location>
</feature>